<dbReference type="GO" id="GO:0006520">
    <property type="term" value="P:amino acid metabolic process"/>
    <property type="evidence" value="ECO:0007669"/>
    <property type="project" value="InterPro"/>
</dbReference>
<keyword evidence="7" id="KW-1185">Reference proteome</keyword>
<dbReference type="RefSeq" id="WP_111368512.1">
    <property type="nucleotide sequence ID" value="NZ_VINQ01000007.1"/>
</dbReference>
<evidence type="ECO:0000256" key="1">
    <source>
        <dbReference type="ARBA" id="ARBA00001933"/>
    </source>
</evidence>
<dbReference type="GO" id="GO:0016829">
    <property type="term" value="F:lyase activity"/>
    <property type="evidence" value="ECO:0007669"/>
    <property type="project" value="InterPro"/>
</dbReference>
<evidence type="ECO:0000256" key="4">
    <source>
        <dbReference type="ARBA" id="ARBA00022898"/>
    </source>
</evidence>
<evidence type="ECO:0000256" key="2">
    <source>
        <dbReference type="ARBA" id="ARBA00006966"/>
    </source>
</evidence>
<dbReference type="Gene3D" id="3.90.1150.10">
    <property type="entry name" value="Aspartate Aminotransferase, domain 1"/>
    <property type="match status" value="1"/>
</dbReference>
<organism evidence="6 7">
    <name type="scientific">Aquicoccus porphyridii</name>
    <dbReference type="NCBI Taxonomy" id="1852029"/>
    <lineage>
        <taxon>Bacteria</taxon>
        <taxon>Pseudomonadati</taxon>
        <taxon>Pseudomonadota</taxon>
        <taxon>Alphaproteobacteria</taxon>
        <taxon>Rhodobacterales</taxon>
        <taxon>Paracoccaceae</taxon>
        <taxon>Aquicoccus</taxon>
    </lineage>
</organism>
<name>A0A5A9ZCB4_9RHOB</name>
<dbReference type="PANTHER" id="PTHR48097:SF5">
    <property type="entry name" value="LOW SPECIFICITY L-THREONINE ALDOLASE"/>
    <property type="match status" value="1"/>
</dbReference>
<reference evidence="6 7" key="1">
    <citation type="submission" date="2019-07" db="EMBL/GenBank/DDBJ databases">
        <title>Aquicoccus porphyridii gen. nov., sp. nov., isolated from a small marine red alga, Porphyridium marinum.</title>
        <authorList>
            <person name="Liu L."/>
        </authorList>
    </citation>
    <scope>NUCLEOTIDE SEQUENCE [LARGE SCALE GENOMIC DNA]</scope>
    <source>
        <strain evidence="6 7">L1 8-17</strain>
    </source>
</reference>
<dbReference type="InterPro" id="IPR001597">
    <property type="entry name" value="ArAA_b-elim_lyase/Thr_aldolase"/>
</dbReference>
<evidence type="ECO:0000259" key="5">
    <source>
        <dbReference type="Pfam" id="PF01212"/>
    </source>
</evidence>
<comment type="caution">
    <text evidence="6">The sequence shown here is derived from an EMBL/GenBank/DDBJ whole genome shotgun (WGS) entry which is preliminary data.</text>
</comment>
<dbReference type="Gene3D" id="3.40.640.10">
    <property type="entry name" value="Type I PLP-dependent aspartate aminotransferase-like (Major domain)"/>
    <property type="match status" value="1"/>
</dbReference>
<protein>
    <submittedName>
        <fullName evidence="6">Low specificity L-threonine aldolase</fullName>
    </submittedName>
</protein>
<evidence type="ECO:0000313" key="6">
    <source>
        <dbReference type="EMBL" id="KAA0914853.1"/>
    </source>
</evidence>
<dbReference type="InterPro" id="IPR015424">
    <property type="entry name" value="PyrdxlP-dep_Trfase"/>
</dbReference>
<evidence type="ECO:0000256" key="3">
    <source>
        <dbReference type="ARBA" id="ARBA00011881"/>
    </source>
</evidence>
<dbReference type="Pfam" id="PF01212">
    <property type="entry name" value="Beta_elim_lyase"/>
    <property type="match status" value="1"/>
</dbReference>
<dbReference type="InterPro" id="IPR015421">
    <property type="entry name" value="PyrdxlP-dep_Trfase_major"/>
</dbReference>
<dbReference type="AlphaFoldDB" id="A0A5A9ZCB4"/>
<sequence>MFFASDNSGPAHPAILDALTRANEGYAMGYGDDAIMDEVRDRIRTIFEAPEAAVYLVATGTTANALALASLTAPWQTIFCSPVAHIHEDECNAPEFYTGGAKLTLVGDSDRMTPAALRAAIEGEGNRGVHGPQRGPVSITQVTERGHVYTLDDLAALTATARDYGLKTHLDGARFANALVALGCTPAEMTWKRGIDAVSFGGTKNGCIGVEAVIFFDPAPAWEFELRRKRGGHLFSKHRYLSAQMQAYLADDLWLDLARRSNAGCARLASGLRALPGVRIDGTPDANMIYTHMPRAMHQRLVAAGGVYHILSDTLDSGDPDEALPARLVCDWSMPDSEIDRFLAAARG</sequence>
<comment type="cofactor">
    <cofactor evidence="1">
        <name>pyridoxal 5'-phosphate</name>
        <dbReference type="ChEBI" id="CHEBI:597326"/>
    </cofactor>
</comment>
<comment type="similarity">
    <text evidence="2">Belongs to the threonine aldolase family.</text>
</comment>
<keyword evidence="4" id="KW-0663">Pyridoxal phosphate</keyword>
<gene>
    <name evidence="6" type="ORF">FLO80_10785</name>
</gene>
<dbReference type="SUPFAM" id="SSF53383">
    <property type="entry name" value="PLP-dependent transferases"/>
    <property type="match status" value="1"/>
</dbReference>
<dbReference type="PANTHER" id="PTHR48097">
    <property type="entry name" value="L-THREONINE ALDOLASE-RELATED"/>
    <property type="match status" value="1"/>
</dbReference>
<feature type="domain" description="Aromatic amino acid beta-eliminating lyase/threonine aldolase" evidence="5">
    <location>
        <begin position="3"/>
        <end position="290"/>
    </location>
</feature>
<evidence type="ECO:0000313" key="7">
    <source>
        <dbReference type="Proteomes" id="UP000325291"/>
    </source>
</evidence>
<dbReference type="InterPro" id="IPR015422">
    <property type="entry name" value="PyrdxlP-dep_Trfase_small"/>
</dbReference>
<proteinExistence type="inferred from homology"/>
<dbReference type="EMBL" id="VINQ01000007">
    <property type="protein sequence ID" value="KAA0914853.1"/>
    <property type="molecule type" value="Genomic_DNA"/>
</dbReference>
<accession>A0A5A9ZCB4</accession>
<comment type="subunit">
    <text evidence="3">Homotetramer.</text>
</comment>
<dbReference type="Proteomes" id="UP000325291">
    <property type="component" value="Unassembled WGS sequence"/>
</dbReference>